<evidence type="ECO:0000256" key="1">
    <source>
        <dbReference type="SAM" id="SignalP"/>
    </source>
</evidence>
<proteinExistence type="predicted"/>
<evidence type="ECO:0000313" key="2">
    <source>
        <dbReference type="EMBL" id="GMR61259.1"/>
    </source>
</evidence>
<accession>A0AAN5IE68</accession>
<evidence type="ECO:0000313" key="3">
    <source>
        <dbReference type="Proteomes" id="UP001328107"/>
    </source>
</evidence>
<organism evidence="2 3">
    <name type="scientific">Pristionchus mayeri</name>
    <dbReference type="NCBI Taxonomy" id="1317129"/>
    <lineage>
        <taxon>Eukaryota</taxon>
        <taxon>Metazoa</taxon>
        <taxon>Ecdysozoa</taxon>
        <taxon>Nematoda</taxon>
        <taxon>Chromadorea</taxon>
        <taxon>Rhabditida</taxon>
        <taxon>Rhabditina</taxon>
        <taxon>Diplogasteromorpha</taxon>
        <taxon>Diplogasteroidea</taxon>
        <taxon>Neodiplogasteridae</taxon>
        <taxon>Pristionchus</taxon>
    </lineage>
</organism>
<dbReference type="Proteomes" id="UP001328107">
    <property type="component" value="Unassembled WGS sequence"/>
</dbReference>
<sequence>MNFSLVLFCTATAAVALAAPIGEEEHLWITKISAEGKKAIKDVVLDEKQDPIEKWISIDKIVQKEGADVKKAYAVVAERLKTKFEEKNRRISYSTLQKFHQLVSHLSPGAKAAVSEIITVFKSAGSPFTKAPKIKEIIGKQTPAVKKELVAVRDELFPNAEKIKALVLSKLG</sequence>
<protein>
    <recommendedName>
        <fullName evidence="4">SXP/RAL-2 family protein Ani s 5-like cation-binding domain-containing protein</fullName>
    </recommendedName>
</protein>
<feature type="signal peptide" evidence="1">
    <location>
        <begin position="1"/>
        <end position="18"/>
    </location>
</feature>
<comment type="caution">
    <text evidence="2">The sequence shown here is derived from an EMBL/GenBank/DDBJ whole genome shotgun (WGS) entry which is preliminary data.</text>
</comment>
<keyword evidence="1" id="KW-0732">Signal</keyword>
<evidence type="ECO:0008006" key="4">
    <source>
        <dbReference type="Google" id="ProtNLM"/>
    </source>
</evidence>
<feature type="chain" id="PRO_5042884061" description="SXP/RAL-2 family protein Ani s 5-like cation-binding domain-containing protein" evidence="1">
    <location>
        <begin position="19"/>
        <end position="172"/>
    </location>
</feature>
<feature type="non-terminal residue" evidence="2">
    <location>
        <position position="172"/>
    </location>
</feature>
<dbReference type="AlphaFoldDB" id="A0AAN5IE68"/>
<name>A0AAN5IE68_9BILA</name>
<dbReference type="EMBL" id="BTRK01000006">
    <property type="protein sequence ID" value="GMR61259.1"/>
    <property type="molecule type" value="Genomic_DNA"/>
</dbReference>
<reference evidence="3" key="1">
    <citation type="submission" date="2022-10" db="EMBL/GenBank/DDBJ databases">
        <title>Genome assembly of Pristionchus species.</title>
        <authorList>
            <person name="Yoshida K."/>
            <person name="Sommer R.J."/>
        </authorList>
    </citation>
    <scope>NUCLEOTIDE SEQUENCE [LARGE SCALE GENOMIC DNA]</scope>
    <source>
        <strain evidence="3">RS5460</strain>
    </source>
</reference>
<gene>
    <name evidence="2" type="ORF">PMAYCL1PPCAC_31454</name>
</gene>
<keyword evidence="3" id="KW-1185">Reference proteome</keyword>